<reference evidence="2 3" key="1">
    <citation type="submission" date="2019-01" db="EMBL/GenBank/DDBJ databases">
        <title>Lactibacter flavus gen. nov., sp. nov., a novel bacterium of the family Propionibacteriaceae isolated from raw milk and dairy products.</title>
        <authorList>
            <person name="Huptas C."/>
            <person name="Wenning M."/>
            <person name="Breitenwieser F."/>
            <person name="Doll E."/>
            <person name="Von Neubeck M."/>
            <person name="Busse H.-J."/>
            <person name="Scherer S."/>
        </authorList>
    </citation>
    <scope>NUCLEOTIDE SEQUENCE [LARGE SCALE GENOMIC DNA]</scope>
    <source>
        <strain evidence="2 3">DSM 22130</strain>
    </source>
</reference>
<dbReference type="RefSeq" id="WP_131170697.1">
    <property type="nucleotide sequence ID" value="NZ_FXTL01000001.1"/>
</dbReference>
<dbReference type="InterPro" id="IPR007138">
    <property type="entry name" value="ABM_dom"/>
</dbReference>
<dbReference type="PANTHER" id="PTHR33336">
    <property type="entry name" value="QUINOL MONOOXYGENASE YGIN-RELATED"/>
    <property type="match status" value="1"/>
</dbReference>
<dbReference type="SUPFAM" id="SSF54909">
    <property type="entry name" value="Dimeric alpha+beta barrel"/>
    <property type="match status" value="1"/>
</dbReference>
<organism evidence="2 3">
    <name type="scientific">Propioniciclava tarda</name>
    <dbReference type="NCBI Taxonomy" id="433330"/>
    <lineage>
        <taxon>Bacteria</taxon>
        <taxon>Bacillati</taxon>
        <taxon>Actinomycetota</taxon>
        <taxon>Actinomycetes</taxon>
        <taxon>Propionibacteriales</taxon>
        <taxon>Propionibacteriaceae</taxon>
        <taxon>Propioniciclava</taxon>
    </lineage>
</organism>
<dbReference type="EMBL" id="SDMR01000001">
    <property type="protein sequence ID" value="TBT96285.1"/>
    <property type="molecule type" value="Genomic_DNA"/>
</dbReference>
<gene>
    <name evidence="2" type="ORF">ET996_01055</name>
</gene>
<dbReference type="GO" id="GO:0004497">
    <property type="term" value="F:monooxygenase activity"/>
    <property type="evidence" value="ECO:0007669"/>
    <property type="project" value="UniProtKB-KW"/>
</dbReference>
<evidence type="ECO:0000313" key="3">
    <source>
        <dbReference type="Proteomes" id="UP000291933"/>
    </source>
</evidence>
<dbReference type="AlphaFoldDB" id="A0A4Q9KPL4"/>
<keyword evidence="3" id="KW-1185">Reference proteome</keyword>
<keyword evidence="2" id="KW-0560">Oxidoreductase</keyword>
<proteinExistence type="predicted"/>
<dbReference type="InterPro" id="IPR050744">
    <property type="entry name" value="AI-2_Isomerase_LsrG"/>
</dbReference>
<evidence type="ECO:0000259" key="1">
    <source>
        <dbReference type="PROSITE" id="PS51725"/>
    </source>
</evidence>
<dbReference type="PANTHER" id="PTHR33336:SF3">
    <property type="entry name" value="ABM DOMAIN-CONTAINING PROTEIN"/>
    <property type="match status" value="1"/>
</dbReference>
<dbReference type="PROSITE" id="PS51725">
    <property type="entry name" value="ABM"/>
    <property type="match status" value="1"/>
</dbReference>
<name>A0A4Q9KPL4_PROTD</name>
<protein>
    <submittedName>
        <fullName evidence="2">Antibiotic biosynthesis monooxygenase</fullName>
    </submittedName>
</protein>
<dbReference type="Pfam" id="PF03992">
    <property type="entry name" value="ABM"/>
    <property type="match status" value="1"/>
</dbReference>
<comment type="caution">
    <text evidence="2">The sequence shown here is derived from an EMBL/GenBank/DDBJ whole genome shotgun (WGS) entry which is preliminary data.</text>
</comment>
<sequence length="108" mass="12038">MIVITVKWYVKPEFADDFPALTRDFTDATRAEPGCLWFEWGRSTENPCIYYLTEAFADGAAGSAHVGSEHFKTAMATQGRYAARRPQIVSFEVPGDGWSELGEIQLDA</sequence>
<dbReference type="Gene3D" id="3.30.70.100">
    <property type="match status" value="1"/>
</dbReference>
<feature type="domain" description="ABM" evidence="1">
    <location>
        <begin position="2"/>
        <end position="91"/>
    </location>
</feature>
<dbReference type="Proteomes" id="UP000291933">
    <property type="component" value="Unassembled WGS sequence"/>
</dbReference>
<keyword evidence="2" id="KW-0503">Monooxygenase</keyword>
<dbReference type="InterPro" id="IPR011008">
    <property type="entry name" value="Dimeric_a/b-barrel"/>
</dbReference>
<dbReference type="OrthoDB" id="8452260at2"/>
<evidence type="ECO:0000313" key="2">
    <source>
        <dbReference type="EMBL" id="TBT96285.1"/>
    </source>
</evidence>
<accession>A0A4Q9KPL4</accession>